<evidence type="ECO:0000313" key="4">
    <source>
        <dbReference type="Proteomes" id="UP000230423"/>
    </source>
</evidence>
<dbReference type="AlphaFoldDB" id="A0A2G9U5Y4"/>
<organism evidence="3 4">
    <name type="scientific">Teladorsagia circumcincta</name>
    <name type="common">Brown stomach worm</name>
    <name type="synonym">Ostertagia circumcincta</name>
    <dbReference type="NCBI Taxonomy" id="45464"/>
    <lineage>
        <taxon>Eukaryota</taxon>
        <taxon>Metazoa</taxon>
        <taxon>Ecdysozoa</taxon>
        <taxon>Nematoda</taxon>
        <taxon>Chromadorea</taxon>
        <taxon>Rhabditida</taxon>
        <taxon>Rhabditina</taxon>
        <taxon>Rhabditomorpha</taxon>
        <taxon>Strongyloidea</taxon>
        <taxon>Trichostrongylidae</taxon>
        <taxon>Teladorsagia</taxon>
    </lineage>
</organism>
<evidence type="ECO:0000256" key="1">
    <source>
        <dbReference type="ARBA" id="ARBA00022441"/>
    </source>
</evidence>
<dbReference type="SMART" id="SM00612">
    <property type="entry name" value="Kelch"/>
    <property type="match status" value="3"/>
</dbReference>
<reference evidence="3 4" key="1">
    <citation type="submission" date="2015-09" db="EMBL/GenBank/DDBJ databases">
        <title>Draft genome of the parasitic nematode Teladorsagia circumcincta isolate WARC Sus (inbred).</title>
        <authorList>
            <person name="Mitreva M."/>
        </authorList>
    </citation>
    <scope>NUCLEOTIDE SEQUENCE [LARGE SCALE GENOMIC DNA]</scope>
    <source>
        <strain evidence="3 4">S</strain>
    </source>
</reference>
<dbReference type="InterPro" id="IPR006652">
    <property type="entry name" value="Kelch_1"/>
</dbReference>
<sequence>MREARDGVAVSVLNGCLYALGGRDEGLEWNSVVRYDPREGKWEYIHPMLTVRYFLGSAVIDDYIYAVGGLDESGSTLSSAEKYDPRRNAWIPAPAMNSRRYGLSLAVVDEKLYAVGGYDGTTDLDTVEVFDPKENQWKLHSRMNERESPTTAMNSIHIDFICPGGLSIDGQRLPCESNMTWQEISESPNKSQEWTA</sequence>
<dbReference type="Proteomes" id="UP000230423">
    <property type="component" value="Unassembled WGS sequence"/>
</dbReference>
<dbReference type="Gene3D" id="2.120.10.80">
    <property type="entry name" value="Kelch-type beta propeller"/>
    <property type="match status" value="1"/>
</dbReference>
<keyword evidence="2" id="KW-0677">Repeat</keyword>
<dbReference type="SUPFAM" id="SSF117281">
    <property type="entry name" value="Kelch motif"/>
    <property type="match status" value="1"/>
</dbReference>
<keyword evidence="1" id="KW-0880">Kelch repeat</keyword>
<keyword evidence="4" id="KW-1185">Reference proteome</keyword>
<evidence type="ECO:0000313" key="3">
    <source>
        <dbReference type="EMBL" id="PIO65585.1"/>
    </source>
</evidence>
<dbReference type="PRINTS" id="PR00501">
    <property type="entry name" value="KELCHREPEAT"/>
</dbReference>
<dbReference type="InterPro" id="IPR015915">
    <property type="entry name" value="Kelch-typ_b-propeller"/>
</dbReference>
<accession>A0A2G9U5Y4</accession>
<protein>
    <submittedName>
        <fullName evidence="3">Kelch repeat protein</fullName>
    </submittedName>
</protein>
<gene>
    <name evidence="3" type="ORF">TELCIR_12736</name>
</gene>
<dbReference type="PANTHER" id="PTHR46344">
    <property type="entry name" value="OS02G0202900 PROTEIN"/>
    <property type="match status" value="1"/>
</dbReference>
<dbReference type="PANTHER" id="PTHR46344:SF27">
    <property type="entry name" value="KELCH REPEAT SUPERFAMILY PROTEIN"/>
    <property type="match status" value="1"/>
</dbReference>
<dbReference type="EMBL" id="KZ348888">
    <property type="protein sequence ID" value="PIO65585.1"/>
    <property type="molecule type" value="Genomic_DNA"/>
</dbReference>
<dbReference type="OrthoDB" id="45365at2759"/>
<name>A0A2G9U5Y4_TELCI</name>
<dbReference type="Pfam" id="PF24681">
    <property type="entry name" value="Kelch_KLHDC2_KLHL20_DRC7"/>
    <property type="match status" value="1"/>
</dbReference>
<proteinExistence type="predicted"/>
<evidence type="ECO:0000256" key="2">
    <source>
        <dbReference type="ARBA" id="ARBA00022737"/>
    </source>
</evidence>